<name>A0A369JY00_HYPMA</name>
<feature type="compositionally biased region" description="Polar residues" evidence="1">
    <location>
        <begin position="9"/>
        <end position="21"/>
    </location>
</feature>
<dbReference type="InterPro" id="IPR027911">
    <property type="entry name" value="DUF4604"/>
</dbReference>
<evidence type="ECO:0000259" key="2">
    <source>
        <dbReference type="Pfam" id="PF15377"/>
    </source>
</evidence>
<feature type="compositionally biased region" description="Acidic residues" evidence="1">
    <location>
        <begin position="36"/>
        <end position="48"/>
    </location>
</feature>
<dbReference type="Proteomes" id="UP000076154">
    <property type="component" value="Unassembled WGS sequence"/>
</dbReference>
<feature type="compositionally biased region" description="Basic residues" evidence="1">
    <location>
        <begin position="150"/>
        <end position="160"/>
    </location>
</feature>
<dbReference type="InParanoid" id="A0A369JY00"/>
<dbReference type="EMBL" id="LUEZ02000040">
    <property type="protein sequence ID" value="RDB26100.1"/>
    <property type="molecule type" value="Genomic_DNA"/>
</dbReference>
<evidence type="ECO:0000313" key="3">
    <source>
        <dbReference type="EMBL" id="RDB26100.1"/>
    </source>
</evidence>
<gene>
    <name evidence="3" type="ORF">Hypma_006407</name>
</gene>
<evidence type="ECO:0000313" key="4">
    <source>
        <dbReference type="Proteomes" id="UP000076154"/>
    </source>
</evidence>
<feature type="compositionally biased region" description="Basic and acidic residues" evidence="1">
    <location>
        <begin position="73"/>
        <end position="101"/>
    </location>
</feature>
<accession>A0A369JY00</accession>
<feature type="region of interest" description="Disordered" evidence="1">
    <location>
        <begin position="1"/>
        <end position="196"/>
    </location>
</feature>
<feature type="compositionally biased region" description="Low complexity" evidence="1">
    <location>
        <begin position="116"/>
        <end position="128"/>
    </location>
</feature>
<evidence type="ECO:0000256" key="1">
    <source>
        <dbReference type="SAM" id="MobiDB-lite"/>
    </source>
</evidence>
<reference evidence="3" key="1">
    <citation type="submission" date="2018-04" db="EMBL/GenBank/DDBJ databases">
        <title>Whole genome sequencing of Hypsizygus marmoreus.</title>
        <authorList>
            <person name="Choi I.-G."/>
            <person name="Min B."/>
            <person name="Kim J.-G."/>
            <person name="Kim S."/>
            <person name="Oh Y.-L."/>
            <person name="Kong W.-S."/>
            <person name="Park H."/>
            <person name="Jeong J."/>
            <person name="Song E.-S."/>
        </authorList>
    </citation>
    <scope>NUCLEOTIDE SEQUENCE [LARGE SCALE GENOMIC DNA]</scope>
    <source>
        <strain evidence="3">51987-8</strain>
    </source>
</reference>
<comment type="caution">
    <text evidence="3">The sequence shown here is derived from an EMBL/GenBank/DDBJ whole genome shotgun (WGS) entry which is preliminary data.</text>
</comment>
<keyword evidence="4" id="KW-1185">Reference proteome</keyword>
<feature type="domain" description="DUF4604" evidence="2">
    <location>
        <begin position="14"/>
        <end position="195"/>
    </location>
</feature>
<feature type="compositionally biased region" description="Basic and acidic residues" evidence="1">
    <location>
        <begin position="161"/>
        <end position="173"/>
    </location>
</feature>
<dbReference type="Pfam" id="PF15377">
    <property type="entry name" value="DUF4604"/>
    <property type="match status" value="1"/>
</dbReference>
<sequence length="196" mass="21343">MAPKEPNRHQLSSKLSYNQKTPAFLQKFQNRMAGVPDEDELDDEFEDDGSGRPPIPRRPAIPERPDDDPGSADEDHGDEKPQVVVLKEGKHLTEREAENVRRKEKGLPPLPEVVDAVAAASNKASAPSSKERENITQNQASGLSFSSSKRGFKSSTGKRKAVGDPDDPKEKKAANGSTKKKAKKASKTLLSFGDDA</sequence>
<dbReference type="OrthoDB" id="2553298at2759"/>
<protein>
    <recommendedName>
        <fullName evidence="2">DUF4604 domain-containing protein</fullName>
    </recommendedName>
</protein>
<organism evidence="3 4">
    <name type="scientific">Hypsizygus marmoreus</name>
    <name type="common">White beech mushroom</name>
    <name type="synonym">Agaricus marmoreus</name>
    <dbReference type="NCBI Taxonomy" id="39966"/>
    <lineage>
        <taxon>Eukaryota</taxon>
        <taxon>Fungi</taxon>
        <taxon>Dikarya</taxon>
        <taxon>Basidiomycota</taxon>
        <taxon>Agaricomycotina</taxon>
        <taxon>Agaricomycetes</taxon>
        <taxon>Agaricomycetidae</taxon>
        <taxon>Agaricales</taxon>
        <taxon>Tricholomatineae</taxon>
        <taxon>Lyophyllaceae</taxon>
        <taxon>Hypsizygus</taxon>
    </lineage>
</organism>
<proteinExistence type="predicted"/>
<dbReference type="AlphaFoldDB" id="A0A369JY00"/>